<dbReference type="InterPro" id="IPR000743">
    <property type="entry name" value="Glyco_hydro_28"/>
</dbReference>
<dbReference type="SMART" id="SM00710">
    <property type="entry name" value="PbH1"/>
    <property type="match status" value="6"/>
</dbReference>
<sequence length="618" mass="67633">MKMLISFFLALLLPSLIFARPDSPVFNVLHYGAVGDGSTDATNAFNRTWEATCTSSSSSPTMYVPSGKTFLLHPLKLSGPCVSSGVTIEINGNIVGPSEPSEWRCLANRCDKWIHLKHVNALTVRGNGTINGRGQKWWDDNAFEISHSKNVSLSGLSFKDSPRMHVHIESAESATVSNITIDAPAKSPNTDGIHVSGSRDVSINHCRVGTGDDCISIVDGCSNLKIRNIICGPGHGISIGSLGKHGSNDNVENIVVSDVVFIKSTNGVRIKTWQGGQGHARNIIFERILSQDSYNPIIIDQFYCDHEQCKEHDSAVQVNDITFRQILGTSQGDFAVKLDCSASVPCTVLDFLLHKSIWAICYVVCKLINPRLRLRSNLASIRMVQQLDVRCETKTKDNVFVNVVASIQYRAIADKANEAFYKLSNTKGQIQAYVFDVIRASVPKLNLDDVFEQKNEIAKAVEEELEKAMSAYGYEIVQTLIVDIVPDEHVKRAMNEINAAARMRVAANEKAEAEKILQIKRAEGEAESKYLSGLGIARQRQAIVDGLRDSVLGFSVNVPGTSAKDVMDMVLVTQYFDTMKEIGASSKSSAVFIPHGPGAVKDVAQQIRDGLLQASVQH</sequence>
<dbReference type="SMART" id="SM00244">
    <property type="entry name" value="PHB"/>
    <property type="match status" value="1"/>
</dbReference>
<dbReference type="SUPFAM" id="SSF51126">
    <property type="entry name" value="Pectin lyase-like"/>
    <property type="match status" value="1"/>
</dbReference>
<keyword evidence="9" id="KW-0961">Cell wall biogenesis/degradation</keyword>
<dbReference type="GO" id="GO:0004650">
    <property type="term" value="F:polygalacturonase activity"/>
    <property type="evidence" value="ECO:0007669"/>
    <property type="project" value="InterPro"/>
</dbReference>
<feature type="coiled-coil region" evidence="12">
    <location>
        <begin position="451"/>
        <end position="523"/>
    </location>
</feature>
<keyword evidence="3" id="KW-0134">Cell wall</keyword>
<name>A0A9Q1RG25_9SOLA</name>
<dbReference type="PROSITE" id="PS00502">
    <property type="entry name" value="POLYGALACTURONASE"/>
    <property type="match status" value="1"/>
</dbReference>
<keyword evidence="13" id="KW-0732">Signal</keyword>
<dbReference type="SUPFAM" id="SSF117892">
    <property type="entry name" value="Band 7/SPFH domain"/>
    <property type="match status" value="1"/>
</dbReference>
<evidence type="ECO:0000256" key="2">
    <source>
        <dbReference type="ARBA" id="ARBA00008834"/>
    </source>
</evidence>
<protein>
    <recommendedName>
        <fullName evidence="14">Band 7 domain-containing protein</fullName>
    </recommendedName>
</protein>
<evidence type="ECO:0000256" key="4">
    <source>
        <dbReference type="ARBA" id="ARBA00022525"/>
    </source>
</evidence>
<comment type="similarity">
    <text evidence="2 11">Belongs to the glycosyl hydrolase 28 family.</text>
</comment>
<evidence type="ECO:0000256" key="12">
    <source>
        <dbReference type="SAM" id="Coils"/>
    </source>
</evidence>
<gene>
    <name evidence="15" type="ORF">K7X08_024546</name>
</gene>
<feature type="signal peptide" evidence="13">
    <location>
        <begin position="1"/>
        <end position="19"/>
    </location>
</feature>
<keyword evidence="12" id="KW-0175">Coiled coil</keyword>
<dbReference type="InterPro" id="IPR001107">
    <property type="entry name" value="Band_7"/>
</dbReference>
<dbReference type="InterPro" id="IPR012334">
    <property type="entry name" value="Pectin_lyas_fold"/>
</dbReference>
<feature type="active site" evidence="10">
    <location>
        <position position="235"/>
    </location>
</feature>
<evidence type="ECO:0000259" key="14">
    <source>
        <dbReference type="SMART" id="SM00244"/>
    </source>
</evidence>
<reference evidence="16" key="1">
    <citation type="journal article" date="2023" name="Proc. Natl. Acad. Sci. U.S.A.">
        <title>Genomic and structural basis for evolution of tropane alkaloid biosynthesis.</title>
        <authorList>
            <person name="Wanga Y.-J."/>
            <person name="Taina T."/>
            <person name="Yua J.-Y."/>
            <person name="Lia J."/>
            <person name="Xua B."/>
            <person name="Chenc J."/>
            <person name="D'Auriad J.C."/>
            <person name="Huanga J.-P."/>
            <person name="Huanga S.-X."/>
        </authorList>
    </citation>
    <scope>NUCLEOTIDE SEQUENCE [LARGE SCALE GENOMIC DNA]</scope>
    <source>
        <strain evidence="16">cv. KIB-2019</strain>
    </source>
</reference>
<organism evidence="15 16">
    <name type="scientific">Anisodus acutangulus</name>
    <dbReference type="NCBI Taxonomy" id="402998"/>
    <lineage>
        <taxon>Eukaryota</taxon>
        <taxon>Viridiplantae</taxon>
        <taxon>Streptophyta</taxon>
        <taxon>Embryophyta</taxon>
        <taxon>Tracheophyta</taxon>
        <taxon>Spermatophyta</taxon>
        <taxon>Magnoliopsida</taxon>
        <taxon>eudicotyledons</taxon>
        <taxon>Gunneridae</taxon>
        <taxon>Pentapetalae</taxon>
        <taxon>asterids</taxon>
        <taxon>lamiids</taxon>
        <taxon>Solanales</taxon>
        <taxon>Solanaceae</taxon>
        <taxon>Solanoideae</taxon>
        <taxon>Hyoscyameae</taxon>
        <taxon>Anisodus</taxon>
    </lineage>
</organism>
<keyword evidence="7" id="KW-0449">Lipoprotein</keyword>
<dbReference type="Pfam" id="PF00295">
    <property type="entry name" value="Glyco_hydro_28"/>
    <property type="match status" value="1"/>
</dbReference>
<dbReference type="Gene3D" id="2.160.20.10">
    <property type="entry name" value="Single-stranded right-handed beta-helix, Pectin lyase-like"/>
    <property type="match status" value="1"/>
</dbReference>
<dbReference type="GO" id="GO:0005975">
    <property type="term" value="P:carbohydrate metabolic process"/>
    <property type="evidence" value="ECO:0007669"/>
    <property type="project" value="InterPro"/>
</dbReference>
<dbReference type="InterPro" id="IPR006626">
    <property type="entry name" value="PbH1"/>
</dbReference>
<evidence type="ECO:0000256" key="11">
    <source>
        <dbReference type="RuleBase" id="RU361169"/>
    </source>
</evidence>
<keyword evidence="16" id="KW-1185">Reference proteome</keyword>
<comment type="caution">
    <text evidence="15">The sequence shown here is derived from an EMBL/GenBank/DDBJ whole genome shotgun (WGS) entry which is preliminary data.</text>
</comment>
<keyword evidence="6 11" id="KW-0378">Hydrolase</keyword>
<keyword evidence="8 11" id="KW-0326">Glycosidase</keyword>
<dbReference type="CDD" id="cd03407">
    <property type="entry name" value="SPFH_like_u4"/>
    <property type="match status" value="1"/>
</dbReference>
<dbReference type="Pfam" id="PF01145">
    <property type="entry name" value="Band_7"/>
    <property type="match status" value="1"/>
</dbReference>
<evidence type="ECO:0000313" key="15">
    <source>
        <dbReference type="EMBL" id="KAJ8553868.1"/>
    </source>
</evidence>
<dbReference type="Gene3D" id="3.30.479.30">
    <property type="entry name" value="Band 7 domain"/>
    <property type="match status" value="1"/>
</dbReference>
<dbReference type="FunFam" id="3.30.479.30:FF:000013">
    <property type="entry name" value="Hypersensitive-induced response protein 1"/>
    <property type="match status" value="1"/>
</dbReference>
<evidence type="ECO:0000313" key="16">
    <source>
        <dbReference type="Proteomes" id="UP001152561"/>
    </source>
</evidence>
<accession>A0A9Q1RG25</accession>
<evidence type="ECO:0000256" key="13">
    <source>
        <dbReference type="SAM" id="SignalP"/>
    </source>
</evidence>
<evidence type="ECO:0000256" key="8">
    <source>
        <dbReference type="ARBA" id="ARBA00023295"/>
    </source>
</evidence>
<dbReference type="Proteomes" id="UP001152561">
    <property type="component" value="Unassembled WGS sequence"/>
</dbReference>
<evidence type="ECO:0000256" key="7">
    <source>
        <dbReference type="ARBA" id="ARBA00023288"/>
    </source>
</evidence>
<comment type="subcellular location">
    <subcellularLocation>
        <location evidence="1">Secreted</location>
        <location evidence="1">Cell wall</location>
    </subcellularLocation>
</comment>
<evidence type="ECO:0000256" key="6">
    <source>
        <dbReference type="ARBA" id="ARBA00022801"/>
    </source>
</evidence>
<feature type="chain" id="PRO_5040413141" description="Band 7 domain-containing protein" evidence="13">
    <location>
        <begin position="20"/>
        <end position="618"/>
    </location>
</feature>
<dbReference type="InterPro" id="IPR011050">
    <property type="entry name" value="Pectin_lyase_fold/virulence"/>
</dbReference>
<keyword evidence="5" id="KW-0519">Myristate</keyword>
<evidence type="ECO:0000256" key="5">
    <source>
        <dbReference type="ARBA" id="ARBA00022707"/>
    </source>
</evidence>
<dbReference type="AlphaFoldDB" id="A0A9Q1RG25"/>
<evidence type="ECO:0000256" key="3">
    <source>
        <dbReference type="ARBA" id="ARBA00022512"/>
    </source>
</evidence>
<dbReference type="OrthoDB" id="187139at2759"/>
<feature type="domain" description="Band 7" evidence="14">
    <location>
        <begin position="250"/>
        <end position="498"/>
    </location>
</feature>
<evidence type="ECO:0000256" key="9">
    <source>
        <dbReference type="ARBA" id="ARBA00023316"/>
    </source>
</evidence>
<dbReference type="InterPro" id="IPR036013">
    <property type="entry name" value="Band_7/SPFH_dom_sf"/>
</dbReference>
<keyword evidence="4" id="KW-0964">Secreted</keyword>
<proteinExistence type="inferred from homology"/>
<dbReference type="GO" id="GO:0071555">
    <property type="term" value="P:cell wall organization"/>
    <property type="evidence" value="ECO:0007669"/>
    <property type="project" value="UniProtKB-KW"/>
</dbReference>
<dbReference type="EMBL" id="JAJAGQ010000009">
    <property type="protein sequence ID" value="KAJ8553868.1"/>
    <property type="molecule type" value="Genomic_DNA"/>
</dbReference>
<evidence type="ECO:0000256" key="1">
    <source>
        <dbReference type="ARBA" id="ARBA00004191"/>
    </source>
</evidence>
<dbReference type="PANTHER" id="PTHR31375">
    <property type="match status" value="1"/>
</dbReference>
<evidence type="ECO:0000256" key="10">
    <source>
        <dbReference type="PROSITE-ProRule" id="PRU10052"/>
    </source>
</evidence>